<dbReference type="Proteomes" id="UP001501509">
    <property type="component" value="Unassembled WGS sequence"/>
</dbReference>
<comment type="caution">
    <text evidence="4">The sequence shown here is derived from an EMBL/GenBank/DDBJ whole genome shotgun (WGS) entry which is preliminary data.</text>
</comment>
<proteinExistence type="inferred from homology"/>
<feature type="domain" description="Carbamoyltransferase" evidence="2">
    <location>
        <begin position="100"/>
        <end position="305"/>
    </location>
</feature>
<dbReference type="RefSeq" id="WP_344545273.1">
    <property type="nucleotide sequence ID" value="NZ_BAAATD010000007.1"/>
</dbReference>
<reference evidence="5" key="1">
    <citation type="journal article" date="2019" name="Int. J. Syst. Evol. Microbiol.">
        <title>The Global Catalogue of Microorganisms (GCM) 10K type strain sequencing project: providing services to taxonomists for standard genome sequencing and annotation.</title>
        <authorList>
            <consortium name="The Broad Institute Genomics Platform"/>
            <consortium name="The Broad Institute Genome Sequencing Center for Infectious Disease"/>
            <person name="Wu L."/>
            <person name="Ma J."/>
        </authorList>
    </citation>
    <scope>NUCLEOTIDE SEQUENCE [LARGE SCALE GENOMIC DNA]</scope>
    <source>
        <strain evidence="5">JCM 6833</strain>
    </source>
</reference>
<feature type="domain" description="Carbamoyltransferase C-terminal" evidence="3">
    <location>
        <begin position="349"/>
        <end position="512"/>
    </location>
</feature>
<protein>
    <submittedName>
        <fullName evidence="4">Nodulation protein U</fullName>
    </submittedName>
</protein>
<comment type="similarity">
    <text evidence="1">Belongs to the NodU/CmcH family.</text>
</comment>
<evidence type="ECO:0000313" key="5">
    <source>
        <dbReference type="Proteomes" id="UP001501509"/>
    </source>
</evidence>
<evidence type="ECO:0000259" key="2">
    <source>
        <dbReference type="Pfam" id="PF02543"/>
    </source>
</evidence>
<dbReference type="Gene3D" id="3.30.420.40">
    <property type="match status" value="1"/>
</dbReference>
<dbReference type="InterPro" id="IPR051338">
    <property type="entry name" value="NodU/CmcH_Carbamoyltrnsfr"/>
</dbReference>
<dbReference type="Pfam" id="PF02543">
    <property type="entry name" value="Carbam_trans_N"/>
    <property type="match status" value="1"/>
</dbReference>
<name>A0ABP6CEI5_9ACTN</name>
<dbReference type="PANTHER" id="PTHR34847">
    <property type="entry name" value="NODULATION PROTEIN U"/>
    <property type="match status" value="1"/>
</dbReference>
<evidence type="ECO:0000256" key="1">
    <source>
        <dbReference type="ARBA" id="ARBA00006129"/>
    </source>
</evidence>
<dbReference type="Pfam" id="PF16861">
    <property type="entry name" value="Carbam_trans_C"/>
    <property type="match status" value="1"/>
</dbReference>
<dbReference type="InterPro" id="IPR038152">
    <property type="entry name" value="Carbam_trans_C_sf"/>
</dbReference>
<dbReference type="InterPro" id="IPR031730">
    <property type="entry name" value="Carbam_trans_C"/>
</dbReference>
<keyword evidence="5" id="KW-1185">Reference proteome</keyword>
<evidence type="ECO:0000259" key="3">
    <source>
        <dbReference type="Pfam" id="PF16861"/>
    </source>
</evidence>
<accession>A0ABP6CEI5</accession>
<dbReference type="Gene3D" id="3.90.870.20">
    <property type="entry name" value="Carbamoyltransferase, C-terminal domain"/>
    <property type="match status" value="1"/>
</dbReference>
<dbReference type="EMBL" id="BAAATD010000007">
    <property type="protein sequence ID" value="GAA2612719.1"/>
    <property type="molecule type" value="Genomic_DNA"/>
</dbReference>
<dbReference type="InterPro" id="IPR003696">
    <property type="entry name" value="Carbtransf_dom"/>
</dbReference>
<evidence type="ECO:0000313" key="4">
    <source>
        <dbReference type="EMBL" id="GAA2612719.1"/>
    </source>
</evidence>
<sequence>MRVLALKPGHDGAIAYVDDGRLVFSLEGEKDSFPRYAPVTERTITRALELAPGFPDVIATGGWHKPLPGLRAEIGAGYYGLRPGTVREGRLFGEPVTMFTSTHERSHILTAVSMAPGAPLRDCAVLVWEGRIGAFYLWRDHGADIIPVKVLDRPGARYAALFALADEGYPDHGTEFDPAFAGKLMALAAYATEDLDPRERGAVEELLRIEVPPFNKGAFRGSRLYNAGVHTPVTHAAARYLTDRIFAIYHEAAVRELPRGLPLVISGGCGLNCEWNRRWRESGLFSDVFVPPCANDSGSAIGTAMDAAVFFGDPCRLEWDVYAGDAFHHDVEPSAERWRTRRLVHGEVARALAAGAVVAWVRGRYEIGPRALGHRSLLAAPFDARSRDVLNRIKGREDYRPVGPCCRHEELHEWFDDAIEDPYMLYVSPVRTSALPAVTHVDGSARVQSVRAAQEPALHRLLTEFRRTTGYGVLCNTSLNFQGRGFVNTMSELVAYCELRGIDEIVVDDVRYSRR</sequence>
<gene>
    <name evidence="4" type="ORF">GCM10010411_54380</name>
</gene>
<dbReference type="PANTHER" id="PTHR34847:SF1">
    <property type="entry name" value="NODULATION PROTEIN U"/>
    <property type="match status" value="1"/>
</dbReference>
<organism evidence="4 5">
    <name type="scientific">Actinomadura fulvescens</name>
    <dbReference type="NCBI Taxonomy" id="46160"/>
    <lineage>
        <taxon>Bacteria</taxon>
        <taxon>Bacillati</taxon>
        <taxon>Actinomycetota</taxon>
        <taxon>Actinomycetes</taxon>
        <taxon>Streptosporangiales</taxon>
        <taxon>Thermomonosporaceae</taxon>
        <taxon>Actinomadura</taxon>
    </lineage>
</organism>